<evidence type="ECO:0000313" key="9">
    <source>
        <dbReference type="EMBL" id="MXP78884.1"/>
    </source>
</evidence>
<evidence type="ECO:0000256" key="2">
    <source>
        <dbReference type="ARBA" id="ARBA00022692"/>
    </source>
</evidence>
<evidence type="ECO:0000256" key="5">
    <source>
        <dbReference type="ARBA" id="ARBA00023143"/>
    </source>
</evidence>
<dbReference type="GO" id="GO:0005886">
    <property type="term" value="C:plasma membrane"/>
    <property type="evidence" value="ECO:0007669"/>
    <property type="project" value="UniProtKB-SubCell"/>
</dbReference>
<evidence type="ECO:0000256" key="7">
    <source>
        <dbReference type="RuleBase" id="RU362064"/>
    </source>
</evidence>
<dbReference type="Proteomes" id="UP000460412">
    <property type="component" value="Unassembled WGS sequence"/>
</dbReference>
<keyword evidence="3 7" id="KW-1133">Transmembrane helix</keyword>
<keyword evidence="4 7" id="KW-0472">Membrane</keyword>
<accession>A0A7X3MM47</accession>
<evidence type="ECO:0000313" key="8">
    <source>
        <dbReference type="EMBL" id="MXP73896.1"/>
    </source>
</evidence>
<comment type="similarity">
    <text evidence="6 7">Belongs to the FliO/MopB family.</text>
</comment>
<dbReference type="PANTHER" id="PTHR38766:SF1">
    <property type="entry name" value="FLAGELLAR PROTEIN FLIO"/>
    <property type="match status" value="1"/>
</dbReference>
<keyword evidence="9" id="KW-0969">Cilium</keyword>
<evidence type="ECO:0000256" key="3">
    <source>
        <dbReference type="ARBA" id="ARBA00022989"/>
    </source>
</evidence>
<gene>
    <name evidence="9" type="primary">fliO</name>
    <name evidence="8" type="ORF">GN277_00060</name>
    <name evidence="9" type="ORF">GN277_27180</name>
</gene>
<keyword evidence="5 7" id="KW-0975">Bacterial flagellum</keyword>
<dbReference type="PANTHER" id="PTHR38766">
    <property type="entry name" value="FLAGELLAR PROTEIN FLIO"/>
    <property type="match status" value="1"/>
</dbReference>
<dbReference type="Pfam" id="PF04347">
    <property type="entry name" value="FliO"/>
    <property type="match status" value="1"/>
</dbReference>
<dbReference type="EMBL" id="WUQX01000001">
    <property type="protein sequence ID" value="MXP78884.1"/>
    <property type="molecule type" value="Genomic_DNA"/>
</dbReference>
<dbReference type="GO" id="GO:0009425">
    <property type="term" value="C:bacterial-type flagellum basal body"/>
    <property type="evidence" value="ECO:0007669"/>
    <property type="project" value="UniProtKB-SubCell"/>
</dbReference>
<evidence type="ECO:0000256" key="1">
    <source>
        <dbReference type="ARBA" id="ARBA00022475"/>
    </source>
</evidence>
<dbReference type="RefSeq" id="WP_159748808.1">
    <property type="nucleotide sequence ID" value="NZ_CASSPE010000087.1"/>
</dbReference>
<dbReference type="InterPro" id="IPR022781">
    <property type="entry name" value="Flagellar_biosynth_FliO"/>
</dbReference>
<keyword evidence="9" id="KW-0966">Cell projection</keyword>
<dbReference type="InterPro" id="IPR052205">
    <property type="entry name" value="FliO/MopB"/>
</dbReference>
<comment type="caution">
    <text evidence="9">The sequence shown here is derived from an EMBL/GenBank/DDBJ whole genome shotgun (WGS) entry which is preliminary data.</text>
</comment>
<dbReference type="EMBL" id="WUQX01000001">
    <property type="protein sequence ID" value="MXP73896.1"/>
    <property type="molecule type" value="Genomic_DNA"/>
</dbReference>
<keyword evidence="1 7" id="KW-1003">Cell membrane</keyword>
<evidence type="ECO:0000256" key="4">
    <source>
        <dbReference type="ARBA" id="ARBA00023136"/>
    </source>
</evidence>
<proteinExistence type="inferred from homology"/>
<protein>
    <recommendedName>
        <fullName evidence="7">Flagellar protein</fullName>
    </recommendedName>
</protein>
<reference evidence="9 10" key="1">
    <citation type="submission" date="2019-12" db="EMBL/GenBank/DDBJ databases">
        <title>Sporaefaciens musculi gen. nov., sp. nov., a novel bacterium isolated from the caecum of an obese mouse.</title>
        <authorList>
            <person name="Rasmussen T.S."/>
            <person name="Streidl T."/>
            <person name="Hitch T.C.A."/>
            <person name="Wortmann E."/>
            <person name="Deptula P."/>
            <person name="Hansen M."/>
            <person name="Nielsen D.S."/>
            <person name="Clavel T."/>
            <person name="Vogensen F.K."/>
        </authorList>
    </citation>
    <scope>NUCLEOTIDE SEQUENCE [LARGE SCALE GENOMIC DNA]</scope>
    <source>
        <strain evidence="9 10">WCA-9-b2</strain>
    </source>
</reference>
<feature type="transmembrane region" description="Helical" evidence="7">
    <location>
        <begin position="6"/>
        <end position="26"/>
    </location>
</feature>
<dbReference type="GO" id="GO:0044781">
    <property type="term" value="P:bacterial-type flagellum organization"/>
    <property type="evidence" value="ECO:0007669"/>
    <property type="project" value="UniProtKB-UniRule"/>
</dbReference>
<sequence length="116" mass="12720">MWRVIATFVAVIVIIYLSYLASKYIGKGLGRNGSSRYMRLIDQITLGQDRHIAIVQVGGKYLLVGVTSGQVSLLSEISDEDLFPLEPDGEEGAGKIPDFKSMMDKLGDITKRGGRN</sequence>
<keyword evidence="9" id="KW-0282">Flagellum</keyword>
<evidence type="ECO:0000256" key="6">
    <source>
        <dbReference type="ARBA" id="ARBA00037937"/>
    </source>
</evidence>
<keyword evidence="10" id="KW-1185">Reference proteome</keyword>
<comment type="subcellular location">
    <subcellularLocation>
        <location evidence="7">Cell membrane</location>
    </subcellularLocation>
    <subcellularLocation>
        <location evidence="7">Bacterial flagellum basal body</location>
    </subcellularLocation>
</comment>
<keyword evidence="2 7" id="KW-0812">Transmembrane</keyword>
<name>A0A7X3MM47_9FIRM</name>
<organism evidence="9 10">
    <name type="scientific">Sporofaciens musculi</name>
    <dbReference type="NCBI Taxonomy" id="2681861"/>
    <lineage>
        <taxon>Bacteria</taxon>
        <taxon>Bacillati</taxon>
        <taxon>Bacillota</taxon>
        <taxon>Clostridia</taxon>
        <taxon>Lachnospirales</taxon>
        <taxon>Lachnospiraceae</taxon>
        <taxon>Sporofaciens</taxon>
    </lineage>
</organism>
<dbReference type="NCBIfam" id="TIGR03500">
    <property type="entry name" value="FliO_TIGR"/>
    <property type="match status" value="1"/>
</dbReference>
<evidence type="ECO:0000313" key="10">
    <source>
        <dbReference type="Proteomes" id="UP000460412"/>
    </source>
</evidence>
<dbReference type="AlphaFoldDB" id="A0A7X3MM47"/>